<keyword evidence="4 9" id="KW-0762">Sugar transport</keyword>
<feature type="transmembrane region" description="Helical" evidence="9">
    <location>
        <begin position="47"/>
        <end position="66"/>
    </location>
</feature>
<feature type="transmembrane region" description="Helical" evidence="9">
    <location>
        <begin position="103"/>
        <end position="127"/>
    </location>
</feature>
<keyword evidence="5 9" id="KW-0812">Transmembrane</keyword>
<dbReference type="Gene3D" id="1.20.1280.290">
    <property type="match status" value="2"/>
</dbReference>
<keyword evidence="3 9" id="KW-0813">Transport</keyword>
<evidence type="ECO:0000256" key="6">
    <source>
        <dbReference type="ARBA" id="ARBA00022737"/>
    </source>
</evidence>
<dbReference type="PANTHER" id="PTHR10791">
    <property type="entry name" value="RAG1-ACTIVATING PROTEIN 1"/>
    <property type="match status" value="1"/>
</dbReference>
<dbReference type="InterPro" id="IPR004316">
    <property type="entry name" value="SWEET_rpt"/>
</dbReference>
<gene>
    <name evidence="10" type="ORF">DY000_02033670</name>
</gene>
<name>A0ABQ7DHV6_BRACR</name>
<keyword evidence="7 9" id="KW-1133">Transmembrane helix</keyword>
<dbReference type="EMBL" id="QGKV02000649">
    <property type="protein sequence ID" value="KAF3576629.1"/>
    <property type="molecule type" value="Genomic_DNA"/>
</dbReference>
<dbReference type="Proteomes" id="UP000266723">
    <property type="component" value="Unassembled WGS sequence"/>
</dbReference>
<protein>
    <recommendedName>
        <fullName evidence="9">Bidirectional sugar transporter SWEET</fullName>
    </recommendedName>
</protein>
<dbReference type="PANTHER" id="PTHR10791:SF236">
    <property type="entry name" value="BIDIRECTIONAL SUGAR TRANSPORTER SWEET8"/>
    <property type="match status" value="1"/>
</dbReference>
<keyword evidence="8 9" id="KW-0472">Membrane</keyword>
<keyword evidence="6" id="KW-0677">Repeat</keyword>
<dbReference type="Pfam" id="PF03083">
    <property type="entry name" value="MtN3_slv"/>
    <property type="match status" value="2"/>
</dbReference>
<evidence type="ECO:0000256" key="3">
    <source>
        <dbReference type="ARBA" id="ARBA00022448"/>
    </source>
</evidence>
<feature type="transmembrane region" description="Helical" evidence="9">
    <location>
        <begin position="227"/>
        <end position="249"/>
    </location>
</feature>
<evidence type="ECO:0000256" key="4">
    <source>
        <dbReference type="ARBA" id="ARBA00022597"/>
    </source>
</evidence>
<organism evidence="10 11">
    <name type="scientific">Brassica cretica</name>
    <name type="common">Mustard</name>
    <dbReference type="NCBI Taxonomy" id="69181"/>
    <lineage>
        <taxon>Eukaryota</taxon>
        <taxon>Viridiplantae</taxon>
        <taxon>Streptophyta</taxon>
        <taxon>Embryophyta</taxon>
        <taxon>Tracheophyta</taxon>
        <taxon>Spermatophyta</taxon>
        <taxon>Magnoliopsida</taxon>
        <taxon>eudicotyledons</taxon>
        <taxon>Gunneridae</taxon>
        <taxon>Pentapetalae</taxon>
        <taxon>rosids</taxon>
        <taxon>malvids</taxon>
        <taxon>Brassicales</taxon>
        <taxon>Brassicaceae</taxon>
        <taxon>Brassiceae</taxon>
        <taxon>Brassica</taxon>
    </lineage>
</organism>
<evidence type="ECO:0000256" key="1">
    <source>
        <dbReference type="ARBA" id="ARBA00004127"/>
    </source>
</evidence>
<evidence type="ECO:0000256" key="7">
    <source>
        <dbReference type="ARBA" id="ARBA00022989"/>
    </source>
</evidence>
<dbReference type="InterPro" id="IPR047664">
    <property type="entry name" value="SWEET"/>
</dbReference>
<comment type="subcellular location">
    <subcellularLocation>
        <location evidence="9">Cell membrane</location>
        <topology evidence="9">Multi-pass membrane protein</topology>
    </subcellularLocation>
    <subcellularLocation>
        <location evidence="1">Endomembrane system</location>
        <topology evidence="1">Multi-pass membrane protein</topology>
    </subcellularLocation>
</comment>
<accession>A0ABQ7DHV6</accession>
<evidence type="ECO:0000256" key="9">
    <source>
        <dbReference type="RuleBase" id="RU910715"/>
    </source>
</evidence>
<keyword evidence="11" id="KW-1185">Reference proteome</keyword>
<feature type="transmembrane region" description="Helical" evidence="9">
    <location>
        <begin position="166"/>
        <end position="187"/>
    </location>
</feature>
<feature type="transmembrane region" description="Helical" evidence="9">
    <location>
        <begin position="139"/>
        <end position="160"/>
    </location>
</feature>
<comment type="function">
    <text evidence="9">Mediates both low-affinity uptake and efflux of sugar across the membrane.</text>
</comment>
<comment type="caution">
    <text evidence="10">The sequence shown here is derived from an EMBL/GenBank/DDBJ whole genome shotgun (WGS) entry which is preliminary data.</text>
</comment>
<proteinExistence type="inferred from homology"/>
<reference evidence="10 11" key="1">
    <citation type="journal article" date="2020" name="BMC Genomics">
        <title>Intraspecific diversification of the crop wild relative Brassica cretica Lam. using demographic model selection.</title>
        <authorList>
            <person name="Kioukis A."/>
            <person name="Michalopoulou V.A."/>
            <person name="Briers L."/>
            <person name="Pirintsos S."/>
            <person name="Studholme D.J."/>
            <person name="Pavlidis P."/>
            <person name="Sarris P.F."/>
        </authorList>
    </citation>
    <scope>NUCLEOTIDE SEQUENCE [LARGE SCALE GENOMIC DNA]</scope>
    <source>
        <strain evidence="11">cv. PFS-1207/04</strain>
    </source>
</reference>
<feature type="transmembrane region" description="Helical" evidence="9">
    <location>
        <begin position="199"/>
        <end position="221"/>
    </location>
</feature>
<evidence type="ECO:0000313" key="11">
    <source>
        <dbReference type="Proteomes" id="UP000266723"/>
    </source>
</evidence>
<sequence>MVDAKQVRFIVGVIELDSYGGSLYLICDSVFKLDGSLMASRSLFVDAGNVISFCLFFSPAPTFWRIIKNKSVEEFQPWPYVATMMNCMLWVFYGLPVVHKDSILVTTINGVGMVFEALYISIFLVYCGGKKNFRRNIGLYLVAEVIAVAAIVLITLFAIQNEFAKQTFVGVICDVFNIAMYGAPSLVIKKVIRTRSVEYMPFLLSFVSFVNAGIWTAYSLIYKLDLYVLISNGLGTALCASQLIVYGLYRNATPRDEDKSKPSEIEIPGTA</sequence>
<evidence type="ECO:0000313" key="10">
    <source>
        <dbReference type="EMBL" id="KAF3576629.1"/>
    </source>
</evidence>
<evidence type="ECO:0000256" key="5">
    <source>
        <dbReference type="ARBA" id="ARBA00022692"/>
    </source>
</evidence>
<evidence type="ECO:0000256" key="8">
    <source>
        <dbReference type="ARBA" id="ARBA00023136"/>
    </source>
</evidence>
<feature type="transmembrane region" description="Helical" evidence="9">
    <location>
        <begin position="78"/>
        <end position="97"/>
    </location>
</feature>
<evidence type="ECO:0000256" key="2">
    <source>
        <dbReference type="ARBA" id="ARBA00007809"/>
    </source>
</evidence>
<comment type="similarity">
    <text evidence="2 9">Belongs to the SWEET sugar transporter family.</text>
</comment>